<accession>A0A6L9QM37</accession>
<dbReference type="Proteomes" id="UP000475532">
    <property type="component" value="Unassembled WGS sequence"/>
</dbReference>
<dbReference type="EMBL" id="JAAGLI010000767">
    <property type="protein sequence ID" value="NEA26425.1"/>
    <property type="molecule type" value="Genomic_DNA"/>
</dbReference>
<dbReference type="Pfam" id="PF08974">
    <property type="entry name" value="DUF1877"/>
    <property type="match status" value="1"/>
</dbReference>
<evidence type="ECO:0000313" key="1">
    <source>
        <dbReference type="EMBL" id="NEA26425.1"/>
    </source>
</evidence>
<reference evidence="1 2" key="1">
    <citation type="submission" date="2020-01" db="EMBL/GenBank/DDBJ databases">
        <title>Insect and environment-associated Actinomycetes.</title>
        <authorList>
            <person name="Currrie C."/>
            <person name="Chevrette M."/>
            <person name="Carlson C."/>
            <person name="Stubbendieck R."/>
            <person name="Wendt-Pienkowski E."/>
        </authorList>
    </citation>
    <scope>NUCLEOTIDE SEQUENCE [LARGE SCALE GENOMIC DNA]</scope>
    <source>
        <strain evidence="1 2">SID10258</strain>
    </source>
</reference>
<dbReference type="Gene3D" id="3.40.1760.10">
    <property type="entry name" value="YfbM-like super family"/>
    <property type="match status" value="1"/>
</dbReference>
<dbReference type="SUPFAM" id="SSF111069">
    <property type="entry name" value="Hypothetical protein yfbM"/>
    <property type="match status" value="1"/>
</dbReference>
<dbReference type="RefSeq" id="WP_163060526.1">
    <property type="nucleotide sequence ID" value="NZ_JAAGLI010000767.1"/>
</dbReference>
<sequence length="78" mass="8758">MHPELVRATATTLNRTSADALLAHYDAQAMQNAEIYPETWDSDEDDLNQEWLRGHYQKLVRFFAAAAHSGDAVLIALT</sequence>
<gene>
    <name evidence="1" type="ORF">G3I70_28595</name>
</gene>
<comment type="caution">
    <text evidence="1">The sequence shown here is derived from an EMBL/GenBank/DDBJ whole genome shotgun (WGS) entry which is preliminary data.</text>
</comment>
<dbReference type="AlphaFoldDB" id="A0A6L9QM37"/>
<organism evidence="1 2">
    <name type="scientific">Actinomadura bangladeshensis</name>
    <dbReference type="NCBI Taxonomy" id="453573"/>
    <lineage>
        <taxon>Bacteria</taxon>
        <taxon>Bacillati</taxon>
        <taxon>Actinomycetota</taxon>
        <taxon>Actinomycetes</taxon>
        <taxon>Streptosporangiales</taxon>
        <taxon>Thermomonosporaceae</taxon>
        <taxon>Actinomadura</taxon>
    </lineage>
</organism>
<protein>
    <submittedName>
        <fullName evidence="1">DUF1877 family protein</fullName>
    </submittedName>
</protein>
<name>A0A6L9QM37_9ACTN</name>
<proteinExistence type="predicted"/>
<dbReference type="InterPro" id="IPR015068">
    <property type="entry name" value="DUF1877"/>
</dbReference>
<dbReference type="InterPro" id="IPR035944">
    <property type="entry name" value="YfbM-like_sf"/>
</dbReference>
<evidence type="ECO:0000313" key="2">
    <source>
        <dbReference type="Proteomes" id="UP000475532"/>
    </source>
</evidence>